<evidence type="ECO:0000256" key="1">
    <source>
        <dbReference type="SAM" id="Phobius"/>
    </source>
</evidence>
<dbReference type="InterPro" id="IPR007942">
    <property type="entry name" value="PLipase-like"/>
</dbReference>
<evidence type="ECO:0000313" key="2">
    <source>
        <dbReference type="EMBL" id="KAJ7974095.1"/>
    </source>
</evidence>
<feature type="transmembrane region" description="Helical" evidence="1">
    <location>
        <begin position="188"/>
        <end position="205"/>
    </location>
</feature>
<accession>A0AAD7VFY9</accession>
<keyword evidence="3" id="KW-1185">Reference proteome</keyword>
<dbReference type="Proteomes" id="UP001163823">
    <property type="component" value="Chromosome 3"/>
</dbReference>
<protein>
    <submittedName>
        <fullName evidence="2">Phospholipase-like protein</fullName>
    </submittedName>
</protein>
<keyword evidence="1" id="KW-1133">Transmembrane helix</keyword>
<keyword evidence="1" id="KW-0812">Transmembrane</keyword>
<dbReference type="PANTHER" id="PTHR35358:SF7">
    <property type="entry name" value="EXPRESSED PROTEIN"/>
    <property type="match status" value="1"/>
</dbReference>
<dbReference type="AlphaFoldDB" id="A0AAD7VFY9"/>
<comment type="caution">
    <text evidence="2">The sequence shown here is derived from an EMBL/GenBank/DDBJ whole genome shotgun (WGS) entry which is preliminary data.</text>
</comment>
<organism evidence="2 3">
    <name type="scientific">Quillaja saponaria</name>
    <name type="common">Soap bark tree</name>
    <dbReference type="NCBI Taxonomy" id="32244"/>
    <lineage>
        <taxon>Eukaryota</taxon>
        <taxon>Viridiplantae</taxon>
        <taxon>Streptophyta</taxon>
        <taxon>Embryophyta</taxon>
        <taxon>Tracheophyta</taxon>
        <taxon>Spermatophyta</taxon>
        <taxon>Magnoliopsida</taxon>
        <taxon>eudicotyledons</taxon>
        <taxon>Gunneridae</taxon>
        <taxon>Pentapetalae</taxon>
        <taxon>rosids</taxon>
        <taxon>fabids</taxon>
        <taxon>Fabales</taxon>
        <taxon>Quillajaceae</taxon>
        <taxon>Quillaja</taxon>
    </lineage>
</organism>
<reference evidence="2" key="1">
    <citation type="journal article" date="2023" name="Science">
        <title>Elucidation of the pathway for biosynthesis of saponin adjuvants from the soapbark tree.</title>
        <authorList>
            <person name="Reed J."/>
            <person name="Orme A."/>
            <person name="El-Demerdash A."/>
            <person name="Owen C."/>
            <person name="Martin L.B.B."/>
            <person name="Misra R.C."/>
            <person name="Kikuchi S."/>
            <person name="Rejzek M."/>
            <person name="Martin A.C."/>
            <person name="Harkess A."/>
            <person name="Leebens-Mack J."/>
            <person name="Louveau T."/>
            <person name="Stephenson M.J."/>
            <person name="Osbourn A."/>
        </authorList>
    </citation>
    <scope>NUCLEOTIDE SEQUENCE</scope>
    <source>
        <strain evidence="2">S10</strain>
    </source>
</reference>
<proteinExistence type="predicted"/>
<dbReference type="Pfam" id="PF05278">
    <property type="entry name" value="PEARLI-4"/>
    <property type="match status" value="1"/>
</dbReference>
<keyword evidence="1" id="KW-0472">Membrane</keyword>
<sequence length="206" mass="23373">MAGVYEELESEEASSLDQNQPISVSTHLAPIYQAITEKHGDIAENCLFKCKCFTTTIVEGICAAVRDLQAMHFHSLQEHHLESLNLVATDAENLNLKVDWLRIRLDELTEALHLTSQQNNLQNDLTDKTKLAELMKNALDSKLAKMLNLQYDIHALESEMETIGVATKNLKSTLTDVKSKFVCFRNKTDGWFVIELLILLIYILLR</sequence>
<dbReference type="KEGG" id="qsa:O6P43_004219"/>
<gene>
    <name evidence="2" type="ORF">O6P43_004219</name>
</gene>
<name>A0AAD7VFY9_QUISA</name>
<dbReference type="PANTHER" id="PTHR35358">
    <property type="entry name" value="OS06G0711100 PROTEIN"/>
    <property type="match status" value="1"/>
</dbReference>
<evidence type="ECO:0000313" key="3">
    <source>
        <dbReference type="Proteomes" id="UP001163823"/>
    </source>
</evidence>
<dbReference type="EMBL" id="JARAOO010000003">
    <property type="protein sequence ID" value="KAJ7974095.1"/>
    <property type="molecule type" value="Genomic_DNA"/>
</dbReference>